<evidence type="ECO:0000313" key="4">
    <source>
        <dbReference type="EMBL" id="MDR7338468.1"/>
    </source>
</evidence>
<dbReference type="AlphaFoldDB" id="A0A9X3TA45"/>
<reference evidence="3" key="1">
    <citation type="submission" date="2022-12" db="EMBL/GenBank/DDBJ databases">
        <title>Gycomyces niveus sp.nov., a novel actinomycete isolated from soil in Shouguang.</title>
        <authorList>
            <person name="Yang X."/>
        </authorList>
    </citation>
    <scope>NUCLEOTIDE SEQUENCE</scope>
    <source>
        <strain evidence="3">DSM 44724</strain>
    </source>
</reference>
<dbReference type="Proteomes" id="UP001145799">
    <property type="component" value="Unassembled WGS sequence"/>
</dbReference>
<evidence type="ECO:0000313" key="3">
    <source>
        <dbReference type="EMBL" id="MDA1387268.1"/>
    </source>
</evidence>
<dbReference type="EMBL" id="JAPZVQ010000014">
    <property type="protein sequence ID" value="MDA1387268.1"/>
    <property type="molecule type" value="Genomic_DNA"/>
</dbReference>
<evidence type="ECO:0000256" key="2">
    <source>
        <dbReference type="SAM" id="Phobius"/>
    </source>
</evidence>
<keyword evidence="6" id="KW-1185">Reference proteome</keyword>
<comment type="caution">
    <text evidence="3">The sequence shown here is derived from an EMBL/GenBank/DDBJ whole genome shotgun (WGS) entry which is preliminary data.</text>
</comment>
<name>A0A9X3TA45_9ACTN</name>
<gene>
    <name evidence="4" type="ORF">J2S69_002187</name>
    <name evidence="3" type="ORF">O2L01_19895</name>
</gene>
<feature type="region of interest" description="Disordered" evidence="1">
    <location>
        <begin position="51"/>
        <end position="78"/>
    </location>
</feature>
<dbReference type="Proteomes" id="UP001183604">
    <property type="component" value="Unassembled WGS sequence"/>
</dbReference>
<evidence type="ECO:0000313" key="6">
    <source>
        <dbReference type="Proteomes" id="UP001183604"/>
    </source>
</evidence>
<reference evidence="4 6" key="2">
    <citation type="submission" date="2023-07" db="EMBL/GenBank/DDBJ databases">
        <title>Sequencing the genomes of 1000 actinobacteria strains.</title>
        <authorList>
            <person name="Klenk H.-P."/>
        </authorList>
    </citation>
    <scope>NUCLEOTIDE SEQUENCE [LARGE SCALE GENOMIC DNA]</scope>
    <source>
        <strain evidence="4 6">DSM 44724</strain>
    </source>
</reference>
<organism evidence="3 5">
    <name type="scientific">Glycomyces lechevalierae</name>
    <dbReference type="NCBI Taxonomy" id="256034"/>
    <lineage>
        <taxon>Bacteria</taxon>
        <taxon>Bacillati</taxon>
        <taxon>Actinomycetota</taxon>
        <taxon>Actinomycetes</taxon>
        <taxon>Glycomycetales</taxon>
        <taxon>Glycomycetaceae</taxon>
        <taxon>Glycomyces</taxon>
    </lineage>
</organism>
<feature type="transmembrane region" description="Helical" evidence="2">
    <location>
        <begin position="12"/>
        <end position="33"/>
    </location>
</feature>
<keyword evidence="2" id="KW-0472">Membrane</keyword>
<keyword evidence="2" id="KW-1133">Transmembrane helix</keyword>
<dbReference type="RefSeq" id="WP_270123781.1">
    <property type="nucleotide sequence ID" value="NZ_BAAAOM010000004.1"/>
</dbReference>
<evidence type="ECO:0000313" key="5">
    <source>
        <dbReference type="Proteomes" id="UP001145799"/>
    </source>
</evidence>
<protein>
    <submittedName>
        <fullName evidence="3">Uncharacterized protein</fullName>
    </submittedName>
</protein>
<sequence length="78" mass="7844">MSTPPKSALRKAAKGAVMAGTAALAAVAVGTLVKRRLDGIAPLQTAPLQTAPLEDGRSVRLAGHGDGPADSLARKESE</sequence>
<dbReference type="EMBL" id="JAVDYD010000001">
    <property type="protein sequence ID" value="MDR7338468.1"/>
    <property type="molecule type" value="Genomic_DNA"/>
</dbReference>
<keyword evidence="2" id="KW-0812">Transmembrane</keyword>
<proteinExistence type="predicted"/>
<evidence type="ECO:0000256" key="1">
    <source>
        <dbReference type="SAM" id="MobiDB-lite"/>
    </source>
</evidence>
<accession>A0A9X3TA45</accession>